<dbReference type="GO" id="GO:0030131">
    <property type="term" value="C:clathrin adaptor complex"/>
    <property type="evidence" value="ECO:0007669"/>
    <property type="project" value="InterPro"/>
</dbReference>
<dbReference type="PRINTS" id="PR00314">
    <property type="entry name" value="CLATHRINADPT"/>
</dbReference>
<protein>
    <submittedName>
        <fullName evidence="6">AP-1 complex subunit mu</fullName>
    </submittedName>
</protein>
<dbReference type="EMBL" id="GEVM01022644">
    <property type="protein sequence ID" value="JAU83294.1"/>
    <property type="molecule type" value="Transcribed_RNA"/>
</dbReference>
<evidence type="ECO:0000313" key="6">
    <source>
        <dbReference type="EMBL" id="JAU58846.1"/>
    </source>
</evidence>
<dbReference type="PANTHER" id="PTHR10529">
    <property type="entry name" value="AP COMPLEX SUBUNIT MU"/>
    <property type="match status" value="1"/>
</dbReference>
<feature type="domain" description="AP complex mu/sigma subunit" evidence="5">
    <location>
        <begin position="4"/>
        <end position="128"/>
    </location>
</feature>
<evidence type="ECO:0000259" key="5">
    <source>
        <dbReference type="Pfam" id="PF01217"/>
    </source>
</evidence>
<keyword evidence="2" id="KW-0813">Transport</keyword>
<dbReference type="FunFam" id="3.30.450.60:FF:000002">
    <property type="entry name" value="AP-2 complex subunit mu, putative"/>
    <property type="match status" value="1"/>
</dbReference>
<keyword evidence="4" id="KW-0472">Membrane</keyword>
<evidence type="ECO:0000256" key="3">
    <source>
        <dbReference type="ARBA" id="ARBA00022927"/>
    </source>
</evidence>
<reference evidence="6" key="1">
    <citation type="submission" date="2016-07" db="EMBL/GenBank/DDBJ databases">
        <title>De novo transcriptome assembly of four accessions of the metal hyperaccumulator plant Noccaea caerulescens.</title>
        <authorList>
            <person name="Blande D."/>
            <person name="Halimaa P."/>
            <person name="Tervahauta A.I."/>
            <person name="Aarts M.G."/>
            <person name="Karenlampi S.O."/>
        </authorList>
    </citation>
    <scope>NUCLEOTIDE SEQUENCE</scope>
</reference>
<dbReference type="Pfam" id="PF01217">
    <property type="entry name" value="Clat_adaptor_s"/>
    <property type="match status" value="1"/>
</dbReference>
<dbReference type="InterPro" id="IPR050431">
    <property type="entry name" value="Adaptor_comp_med_subunit"/>
</dbReference>
<dbReference type="SUPFAM" id="SSF64356">
    <property type="entry name" value="SNARE-like"/>
    <property type="match status" value="1"/>
</dbReference>
<evidence type="ECO:0000256" key="4">
    <source>
        <dbReference type="ARBA" id="ARBA00023136"/>
    </source>
</evidence>
<name>A0A1J3GT14_NOCCA</name>
<dbReference type="Gene3D" id="3.30.450.60">
    <property type="match status" value="1"/>
</dbReference>
<dbReference type="GO" id="GO:0006886">
    <property type="term" value="P:intracellular protein transport"/>
    <property type="evidence" value="ECO:0007669"/>
    <property type="project" value="InterPro"/>
</dbReference>
<dbReference type="InterPro" id="IPR022775">
    <property type="entry name" value="AP_mu_sigma_su"/>
</dbReference>
<sequence length="186" mass="21733">MCGISAIYILDKKGRVLISRHFRPDLPTNIYDVFNKKILEYDEYTLKPLIKDKDNNLFYFHKHNDLNLVAISRKNNNAVLVFTFLHTLVAVLESYFKDVQEESIRDNFVIVYELLDEMMDNGYPQTTEIKLLKGFIKTESYELSNPFSKKSQLASSIDAARQVSNVVSWRQEGIKYSKNEFFLDVV</sequence>
<proteinExistence type="predicted"/>
<evidence type="ECO:0000256" key="1">
    <source>
        <dbReference type="ARBA" id="ARBA00004308"/>
    </source>
</evidence>
<dbReference type="GO" id="GO:0012505">
    <property type="term" value="C:endomembrane system"/>
    <property type="evidence" value="ECO:0007669"/>
    <property type="project" value="UniProtKB-SubCell"/>
</dbReference>
<organism evidence="6">
    <name type="scientific">Noccaea caerulescens</name>
    <name type="common">Alpine penny-cress</name>
    <name type="synonym">Thlaspi caerulescens</name>
    <dbReference type="NCBI Taxonomy" id="107243"/>
    <lineage>
        <taxon>Eukaryota</taxon>
        <taxon>Viridiplantae</taxon>
        <taxon>Streptophyta</taxon>
        <taxon>Embryophyta</taxon>
        <taxon>Tracheophyta</taxon>
        <taxon>Spermatophyta</taxon>
        <taxon>Magnoliopsida</taxon>
        <taxon>eudicotyledons</taxon>
        <taxon>Gunneridae</taxon>
        <taxon>Pentapetalae</taxon>
        <taxon>rosids</taxon>
        <taxon>malvids</taxon>
        <taxon>Brassicales</taxon>
        <taxon>Brassicaceae</taxon>
        <taxon>Coluteocarpeae</taxon>
        <taxon>Noccaea</taxon>
    </lineage>
</organism>
<dbReference type="AlphaFoldDB" id="A0A1J3GT14"/>
<comment type="subcellular location">
    <subcellularLocation>
        <location evidence="1">Endomembrane system</location>
    </subcellularLocation>
</comment>
<evidence type="ECO:0000256" key="2">
    <source>
        <dbReference type="ARBA" id="ARBA00022448"/>
    </source>
</evidence>
<dbReference type="GO" id="GO:0016192">
    <property type="term" value="P:vesicle-mediated transport"/>
    <property type="evidence" value="ECO:0007669"/>
    <property type="project" value="InterPro"/>
</dbReference>
<evidence type="ECO:0000313" key="7">
    <source>
        <dbReference type="EMBL" id="JAU83294.1"/>
    </source>
</evidence>
<dbReference type="InterPro" id="IPR011012">
    <property type="entry name" value="Longin-like_dom_sf"/>
</dbReference>
<accession>A0A1J3GT14</accession>
<keyword evidence="3" id="KW-0653">Protein transport</keyword>
<gene>
    <name evidence="6" type="ORF">LE_TR9564_c0_g1_i1_g.32316</name>
    <name evidence="7" type="ORF">MP_TR2584_c0_g1_i1_g.7633</name>
</gene>
<dbReference type="EMBL" id="GEVL01018495">
    <property type="protein sequence ID" value="JAU58846.1"/>
    <property type="molecule type" value="Transcribed_RNA"/>
</dbReference>
<dbReference type="InterPro" id="IPR001392">
    <property type="entry name" value="Clathrin_mu"/>
</dbReference>